<dbReference type="Proteomes" id="UP000006038">
    <property type="component" value="Chromosome 11"/>
</dbReference>
<dbReference type="AlphaFoldDB" id="J3N5D3"/>
<dbReference type="OMA" id="RNCAMAS"/>
<dbReference type="eggNOG" id="ENOG502RXSP">
    <property type="taxonomic scope" value="Eukaryota"/>
</dbReference>
<dbReference type="STRING" id="4533.J3N5D3"/>
<reference evidence="1" key="1">
    <citation type="journal article" date="2013" name="Nat. Commun.">
        <title>Whole-genome sequencing of Oryza brachyantha reveals mechanisms underlying Oryza genome evolution.</title>
        <authorList>
            <person name="Chen J."/>
            <person name="Huang Q."/>
            <person name="Gao D."/>
            <person name="Wang J."/>
            <person name="Lang Y."/>
            <person name="Liu T."/>
            <person name="Li B."/>
            <person name="Bai Z."/>
            <person name="Luis Goicoechea J."/>
            <person name="Liang C."/>
            <person name="Chen C."/>
            <person name="Zhang W."/>
            <person name="Sun S."/>
            <person name="Liao Y."/>
            <person name="Zhang X."/>
            <person name="Yang L."/>
            <person name="Song C."/>
            <person name="Wang M."/>
            <person name="Shi J."/>
            <person name="Liu G."/>
            <person name="Liu J."/>
            <person name="Zhou H."/>
            <person name="Zhou W."/>
            <person name="Yu Q."/>
            <person name="An N."/>
            <person name="Chen Y."/>
            <person name="Cai Q."/>
            <person name="Wang B."/>
            <person name="Liu B."/>
            <person name="Min J."/>
            <person name="Huang Y."/>
            <person name="Wu H."/>
            <person name="Li Z."/>
            <person name="Zhang Y."/>
            <person name="Yin Y."/>
            <person name="Song W."/>
            <person name="Jiang J."/>
            <person name="Jackson S.A."/>
            <person name="Wing R.A."/>
            <person name="Wang J."/>
            <person name="Chen M."/>
        </authorList>
    </citation>
    <scope>NUCLEOTIDE SEQUENCE [LARGE SCALE GENOMIC DNA]</scope>
    <source>
        <strain evidence="1">cv. IRGC 101232</strain>
    </source>
</reference>
<dbReference type="PANTHER" id="PTHR37176:SF1">
    <property type="entry name" value="PROTEIN DOUBLE-STRAND BREAK FORMATION"/>
    <property type="match status" value="1"/>
</dbReference>
<dbReference type="EnsemblPlants" id="OB11G10190.1">
    <property type="protein sequence ID" value="OB11G10190.1"/>
    <property type="gene ID" value="OB11G10190"/>
</dbReference>
<organism evidence="1">
    <name type="scientific">Oryza brachyantha</name>
    <name type="common">malo sina</name>
    <dbReference type="NCBI Taxonomy" id="4533"/>
    <lineage>
        <taxon>Eukaryota</taxon>
        <taxon>Viridiplantae</taxon>
        <taxon>Streptophyta</taxon>
        <taxon>Embryophyta</taxon>
        <taxon>Tracheophyta</taxon>
        <taxon>Spermatophyta</taxon>
        <taxon>Magnoliopsida</taxon>
        <taxon>Liliopsida</taxon>
        <taxon>Poales</taxon>
        <taxon>Poaceae</taxon>
        <taxon>BOP clade</taxon>
        <taxon>Oryzoideae</taxon>
        <taxon>Oryzeae</taxon>
        <taxon>Oryzinae</taxon>
        <taxon>Oryza</taxon>
    </lineage>
</organism>
<reference evidence="1" key="2">
    <citation type="submission" date="2013-04" db="UniProtKB">
        <authorList>
            <consortium name="EnsemblPlants"/>
        </authorList>
    </citation>
    <scope>IDENTIFICATION</scope>
</reference>
<sequence length="243" mass="26881">MARFSHPNLTAHNDHAMRLSILFGDQELRLLDAALSAGADVPALLHARSSARILLNESASQAFSVPDVGTTRLSIADFFARAFALAGDVESCLAMRYEALLLREATYSHDLHLQVSNQEWVTFAKDCLDNGFYTIASKAFANALVHIDPSRPRYLDSTNSIVNNGKINGISGLQNFTKSLSAPHSVQTQSAEYMKRKASEFNEKSNLHLGKIKVPGSSMFKLGIKTRNIQKLHHSRKRNLEES</sequence>
<protein>
    <submittedName>
        <fullName evidence="1">Uncharacterized protein</fullName>
    </submittedName>
</protein>
<dbReference type="PANTHER" id="PTHR37176">
    <property type="entry name" value="F10K1.23"/>
    <property type="match status" value="1"/>
</dbReference>
<evidence type="ECO:0000313" key="2">
    <source>
        <dbReference type="Proteomes" id="UP000006038"/>
    </source>
</evidence>
<dbReference type="GO" id="GO:0042138">
    <property type="term" value="P:meiotic DNA double-strand break formation"/>
    <property type="evidence" value="ECO:0007669"/>
    <property type="project" value="InterPro"/>
</dbReference>
<proteinExistence type="predicted"/>
<evidence type="ECO:0000313" key="1">
    <source>
        <dbReference type="EnsemblPlants" id="OB11G10190.1"/>
    </source>
</evidence>
<dbReference type="HOGENOM" id="CLU_098110_0_0_1"/>
<dbReference type="Gramene" id="OB11G10190.1">
    <property type="protein sequence ID" value="OB11G10190.1"/>
    <property type="gene ID" value="OB11G10190"/>
</dbReference>
<accession>J3N5D3</accession>
<keyword evidence="2" id="KW-1185">Reference proteome</keyword>
<dbReference type="InterPro" id="IPR044969">
    <property type="entry name" value="DFO"/>
</dbReference>
<name>J3N5D3_ORYBR</name>